<feature type="transmembrane region" description="Helical" evidence="11">
    <location>
        <begin position="103"/>
        <end position="124"/>
    </location>
</feature>
<gene>
    <name evidence="14" type="ORF">K1X11_015905</name>
</gene>
<evidence type="ECO:0000256" key="4">
    <source>
        <dbReference type="ARBA" id="ARBA00022737"/>
    </source>
</evidence>
<evidence type="ECO:0000256" key="11">
    <source>
        <dbReference type="SAM" id="Phobius"/>
    </source>
</evidence>
<dbReference type="Pfam" id="PF03471">
    <property type="entry name" value="CorC_HlyC"/>
    <property type="match status" value="1"/>
</dbReference>
<dbReference type="Gene3D" id="3.10.580.10">
    <property type="entry name" value="CBS-domain"/>
    <property type="match status" value="1"/>
</dbReference>
<dbReference type="Pfam" id="PF00571">
    <property type="entry name" value="CBS"/>
    <property type="match status" value="1"/>
</dbReference>
<evidence type="ECO:0000256" key="3">
    <source>
        <dbReference type="ARBA" id="ARBA00022692"/>
    </source>
</evidence>
<evidence type="ECO:0000313" key="14">
    <source>
        <dbReference type="EMBL" id="WRQ86300.1"/>
    </source>
</evidence>
<dbReference type="PANTHER" id="PTHR43099">
    <property type="entry name" value="UPF0053 PROTEIN YRKA"/>
    <property type="match status" value="1"/>
</dbReference>
<dbReference type="Gene3D" id="3.30.465.10">
    <property type="match status" value="1"/>
</dbReference>
<evidence type="ECO:0000259" key="13">
    <source>
        <dbReference type="PROSITE" id="PS51846"/>
    </source>
</evidence>
<dbReference type="InterPro" id="IPR051676">
    <property type="entry name" value="UPF0053_domain"/>
</dbReference>
<feature type="domain" description="CNNM transmembrane" evidence="13">
    <location>
        <begin position="1"/>
        <end position="202"/>
    </location>
</feature>
<protein>
    <submittedName>
        <fullName evidence="14">Hemolysin family protein</fullName>
    </submittedName>
</protein>
<evidence type="ECO:0000256" key="10">
    <source>
        <dbReference type="SAM" id="MobiDB-lite"/>
    </source>
</evidence>
<feature type="domain" description="CBS" evidence="12">
    <location>
        <begin position="285"/>
        <end position="341"/>
    </location>
</feature>
<evidence type="ECO:0000256" key="7">
    <source>
        <dbReference type="ARBA" id="ARBA00023136"/>
    </source>
</evidence>
<evidence type="ECO:0000313" key="15">
    <source>
        <dbReference type="Proteomes" id="UP000738431"/>
    </source>
</evidence>
<dbReference type="InterPro" id="IPR044751">
    <property type="entry name" value="Ion_transp-like_CBS"/>
</dbReference>
<dbReference type="Pfam" id="PF01595">
    <property type="entry name" value="CNNM"/>
    <property type="match status" value="1"/>
</dbReference>
<dbReference type="PROSITE" id="PS51371">
    <property type="entry name" value="CBS"/>
    <property type="match status" value="2"/>
</dbReference>
<keyword evidence="15" id="KW-1185">Reference proteome</keyword>
<dbReference type="SUPFAM" id="SSF56176">
    <property type="entry name" value="FAD-binding/transporter-associated domain-like"/>
    <property type="match status" value="1"/>
</dbReference>
<dbReference type="InterPro" id="IPR002550">
    <property type="entry name" value="CNNM"/>
</dbReference>
<accession>A0ABZ1C4K1</accession>
<reference evidence="14 15" key="1">
    <citation type="submission" date="2023-12" db="EMBL/GenBank/DDBJ databases">
        <title>Description of an unclassified Opitutus bacterium of Verrucomicrobiota.</title>
        <authorList>
            <person name="Zhang D.-F."/>
        </authorList>
    </citation>
    <scope>NUCLEOTIDE SEQUENCE [LARGE SCALE GENOMIC DNA]</scope>
    <source>
        <strain evidence="14 15">WL0086</strain>
    </source>
</reference>
<dbReference type="CDD" id="cd04590">
    <property type="entry name" value="CBS_pair_CorC_HlyC_assoc"/>
    <property type="match status" value="1"/>
</dbReference>
<evidence type="ECO:0000256" key="1">
    <source>
        <dbReference type="ARBA" id="ARBA00004651"/>
    </source>
</evidence>
<dbReference type="PANTHER" id="PTHR43099:SF5">
    <property type="entry name" value="HLYC_CORC FAMILY TRANSPORTER"/>
    <property type="match status" value="1"/>
</dbReference>
<keyword evidence="2" id="KW-1003">Cell membrane</keyword>
<keyword evidence="4" id="KW-0677">Repeat</keyword>
<dbReference type="InterPro" id="IPR016169">
    <property type="entry name" value="FAD-bd_PCMH_sub2"/>
</dbReference>
<dbReference type="SMART" id="SM01091">
    <property type="entry name" value="CorC_HlyC"/>
    <property type="match status" value="1"/>
</dbReference>
<dbReference type="SMART" id="SM00116">
    <property type="entry name" value="CBS"/>
    <property type="match status" value="2"/>
</dbReference>
<evidence type="ECO:0000256" key="9">
    <source>
        <dbReference type="PROSITE-ProRule" id="PRU01193"/>
    </source>
</evidence>
<dbReference type="PROSITE" id="PS51846">
    <property type="entry name" value="CNNM"/>
    <property type="match status" value="1"/>
</dbReference>
<dbReference type="SUPFAM" id="SSF54631">
    <property type="entry name" value="CBS-domain pair"/>
    <property type="match status" value="1"/>
</dbReference>
<keyword evidence="3 9" id="KW-0812">Transmembrane</keyword>
<dbReference type="InterPro" id="IPR036318">
    <property type="entry name" value="FAD-bd_PCMH-like_sf"/>
</dbReference>
<name>A0ABZ1C4K1_9BACT</name>
<sequence>MNSISNELLILLLLLLINGIFAMAEVALISARKSRLRELAEDGDKRAERALAEASEPSRFLSTVQVGITLVAVLAGAFGGGALTTRLESFLAGIGPLAEFSHSIALTIVVVGITLSSVVLGELVPKRIALMKPETIALILVGPMHKLSRIVAPAVNLLTWLSELALRPFGLHRAPKEAPVTEEEVNILVEQGMTEGVFNESERDMVAGVLELDEMPVTYLMTPRPKLVFLDLAEPDETNWRKVVASGHSHFPVVHDNREQVVGMVSVKAIWANNAFGVPTQLRHLLTPPLTVPETMMASALLEQFKVSGKHIALVVDEFGSVAGIVTLYDVLEAIVGDIPESGRDDEPEAKQRSDGSWLVDATYDIDELKELTGIDEFTHEEEAEFQTAGGFVMTHFGRIPSTGEAFEHDGWRFEVVDMDRHKIDKLLISKLPDAAEDDGEKRRDRDNDGEEQVAG</sequence>
<dbReference type="EMBL" id="CP139781">
    <property type="protein sequence ID" value="WRQ86300.1"/>
    <property type="molecule type" value="Genomic_DNA"/>
</dbReference>
<dbReference type="RefSeq" id="WP_221031229.1">
    <property type="nucleotide sequence ID" value="NZ_CP139781.1"/>
</dbReference>
<dbReference type="InterPro" id="IPR046342">
    <property type="entry name" value="CBS_dom_sf"/>
</dbReference>
<evidence type="ECO:0000256" key="2">
    <source>
        <dbReference type="ARBA" id="ARBA00022475"/>
    </source>
</evidence>
<feature type="transmembrane region" description="Helical" evidence="11">
    <location>
        <begin position="60"/>
        <end position="83"/>
    </location>
</feature>
<evidence type="ECO:0000256" key="5">
    <source>
        <dbReference type="ARBA" id="ARBA00022989"/>
    </source>
</evidence>
<feature type="transmembrane region" description="Helical" evidence="11">
    <location>
        <begin position="6"/>
        <end position="29"/>
    </location>
</feature>
<feature type="region of interest" description="Disordered" evidence="10">
    <location>
        <begin position="434"/>
        <end position="456"/>
    </location>
</feature>
<keyword evidence="5 9" id="KW-1133">Transmembrane helix</keyword>
<feature type="domain" description="CBS" evidence="12">
    <location>
        <begin position="221"/>
        <end position="280"/>
    </location>
</feature>
<proteinExistence type="predicted"/>
<keyword evidence="7 9" id="KW-0472">Membrane</keyword>
<evidence type="ECO:0000256" key="8">
    <source>
        <dbReference type="PROSITE-ProRule" id="PRU00703"/>
    </source>
</evidence>
<keyword evidence="6 8" id="KW-0129">CBS domain</keyword>
<evidence type="ECO:0000259" key="12">
    <source>
        <dbReference type="PROSITE" id="PS51371"/>
    </source>
</evidence>
<dbReference type="InterPro" id="IPR005170">
    <property type="entry name" value="Transptr-assoc_dom"/>
</dbReference>
<dbReference type="Proteomes" id="UP000738431">
    <property type="component" value="Chromosome"/>
</dbReference>
<dbReference type="InterPro" id="IPR000644">
    <property type="entry name" value="CBS_dom"/>
</dbReference>
<organism evidence="14 15">
    <name type="scientific">Actomonas aquatica</name>
    <dbReference type="NCBI Taxonomy" id="2866162"/>
    <lineage>
        <taxon>Bacteria</taxon>
        <taxon>Pseudomonadati</taxon>
        <taxon>Verrucomicrobiota</taxon>
        <taxon>Opitutia</taxon>
        <taxon>Opitutales</taxon>
        <taxon>Opitutaceae</taxon>
        <taxon>Actomonas</taxon>
    </lineage>
</organism>
<evidence type="ECO:0000256" key="6">
    <source>
        <dbReference type="ARBA" id="ARBA00023122"/>
    </source>
</evidence>
<comment type="subcellular location">
    <subcellularLocation>
        <location evidence="1">Cell membrane</location>
        <topology evidence="1">Multi-pass membrane protein</topology>
    </subcellularLocation>
</comment>